<keyword evidence="12" id="KW-1185">Reference proteome</keyword>
<evidence type="ECO:0000256" key="6">
    <source>
        <dbReference type="ARBA" id="ARBA00024977"/>
    </source>
</evidence>
<dbReference type="Gene3D" id="2.40.50.510">
    <property type="match status" value="1"/>
</dbReference>
<dbReference type="InterPro" id="IPR042470">
    <property type="entry name" value="RMI1_N_C_sf"/>
</dbReference>
<dbReference type="Pfam" id="PF16099">
    <property type="entry name" value="RMI1_C"/>
    <property type="match status" value="1"/>
</dbReference>
<dbReference type="Gene3D" id="1.10.8.1020">
    <property type="entry name" value="RecQ-mediated genome instability protein 1, N-terminal domain"/>
    <property type="match status" value="1"/>
</dbReference>
<evidence type="ECO:0000313" key="12">
    <source>
        <dbReference type="Proteomes" id="UP000611227"/>
    </source>
</evidence>
<evidence type="ECO:0000259" key="10">
    <source>
        <dbReference type="Pfam" id="PF21000"/>
    </source>
</evidence>
<feature type="domain" description="RecQ mediated genome instability protein 1 OB-fold" evidence="8">
    <location>
        <begin position="70"/>
        <end position="202"/>
    </location>
</feature>
<comment type="caution">
    <text evidence="11">The sequence shown here is derived from an EMBL/GenBank/DDBJ whole genome shotgun (WGS) entry which is preliminary data.</text>
</comment>
<evidence type="ECO:0000313" key="11">
    <source>
        <dbReference type="EMBL" id="NXP73185.1"/>
    </source>
</evidence>
<dbReference type="InterPro" id="IPR032199">
    <property type="entry name" value="RMI1_C"/>
</dbReference>
<dbReference type="FunFam" id="2.40.50.770:FF:000002">
    <property type="entry name" value="recQ-mediated genome instability protein 1"/>
    <property type="match status" value="1"/>
</dbReference>
<dbReference type="GO" id="GO:0000712">
    <property type="term" value="P:resolution of meiotic recombination intermediates"/>
    <property type="evidence" value="ECO:0007669"/>
    <property type="project" value="TreeGrafter"/>
</dbReference>
<feature type="compositionally biased region" description="Polar residues" evidence="7">
    <location>
        <begin position="355"/>
        <end position="364"/>
    </location>
</feature>
<evidence type="ECO:0000256" key="2">
    <source>
        <dbReference type="ARBA" id="ARBA00006395"/>
    </source>
</evidence>
<dbReference type="Pfam" id="PF21000">
    <property type="entry name" value="RMI1_N_N"/>
    <property type="match status" value="1"/>
</dbReference>
<comment type="similarity">
    <text evidence="2">Belongs to the RMI1 family.</text>
</comment>
<dbReference type="AlphaFoldDB" id="A0A852BZ16"/>
<feature type="non-terminal residue" evidence="11">
    <location>
        <position position="1"/>
    </location>
</feature>
<evidence type="ECO:0000259" key="9">
    <source>
        <dbReference type="Pfam" id="PF16099"/>
    </source>
</evidence>
<dbReference type="GO" id="GO:0016604">
    <property type="term" value="C:nuclear body"/>
    <property type="evidence" value="ECO:0007669"/>
    <property type="project" value="TreeGrafter"/>
</dbReference>
<keyword evidence="4" id="KW-0235">DNA replication</keyword>
<dbReference type="GO" id="GO:0000724">
    <property type="term" value="P:double-strand break repair via homologous recombination"/>
    <property type="evidence" value="ECO:0007669"/>
    <property type="project" value="TreeGrafter"/>
</dbReference>
<comment type="subcellular location">
    <subcellularLocation>
        <location evidence="1">Nucleus</location>
    </subcellularLocation>
</comment>
<feature type="compositionally biased region" description="Polar residues" evidence="7">
    <location>
        <begin position="392"/>
        <end position="414"/>
    </location>
</feature>
<evidence type="ECO:0000256" key="3">
    <source>
        <dbReference type="ARBA" id="ARBA00018987"/>
    </source>
</evidence>
<evidence type="ECO:0000256" key="7">
    <source>
        <dbReference type="SAM" id="MobiDB-lite"/>
    </source>
</evidence>
<dbReference type="InterPro" id="IPR044881">
    <property type="entry name" value="RMI1_N_N_sf"/>
</dbReference>
<proteinExistence type="inferred from homology"/>
<dbReference type="Pfam" id="PF08585">
    <property type="entry name" value="RMI1_N_C"/>
    <property type="match status" value="1"/>
</dbReference>
<evidence type="ECO:0000256" key="5">
    <source>
        <dbReference type="ARBA" id="ARBA00023242"/>
    </source>
</evidence>
<name>A0A852BZ16_9PICI</name>
<comment type="function">
    <text evidence="6">Essential component of the RMI complex, a complex that plays an important role in the processing of homologous recombination intermediates to limit DNA crossover formation in cells. Promotes TOP3A binding to double Holliday junctions (DHJ) and hence stimulates TOP3A-mediated dissolution. Required for BLM phosphorylation during mitosis. Within the BLM complex, required for BLM and TOP3A stability.</text>
</comment>
<dbReference type="GO" id="GO:0031422">
    <property type="term" value="C:RecQ family helicase-topoisomerase III complex"/>
    <property type="evidence" value="ECO:0007669"/>
    <property type="project" value="TreeGrafter"/>
</dbReference>
<feature type="domain" description="RecQ-mediated genome instability protein 1 C-terminal OB-fold" evidence="9">
    <location>
        <begin position="483"/>
        <end position="618"/>
    </location>
</feature>
<evidence type="ECO:0000259" key="8">
    <source>
        <dbReference type="Pfam" id="PF08585"/>
    </source>
</evidence>
<evidence type="ECO:0000256" key="4">
    <source>
        <dbReference type="ARBA" id="ARBA00022705"/>
    </source>
</evidence>
<feature type="domain" description="RMI1 N-terminal" evidence="10">
    <location>
        <begin position="14"/>
        <end position="63"/>
    </location>
</feature>
<dbReference type="GO" id="GO:0006260">
    <property type="term" value="P:DNA replication"/>
    <property type="evidence" value="ECO:0007669"/>
    <property type="project" value="UniProtKB-KW"/>
</dbReference>
<dbReference type="GO" id="GO:0000166">
    <property type="term" value="F:nucleotide binding"/>
    <property type="evidence" value="ECO:0007669"/>
    <property type="project" value="InterPro"/>
</dbReference>
<dbReference type="InterPro" id="IPR049363">
    <property type="entry name" value="RMI1_N"/>
</dbReference>
<sequence length="620" mass="69856">MSTSDIAGRVEMWLSSTWHIKVPLAWLEACINWIQEENRGSNLSQDQINRQVFEQWLLTDLRDLEYPILPDCILGSPKGELSGFYSIQIDSLVDVSQPAYSQLQKLRGKNTINEEVTANTQVFQKPWETKPTRMLMLQLTDGIHQVQGMEYQPVPILRSNLPPGTKITIRGNIAYRLGVLLLKPENVQLLGGEVDALLDHSQERVLARLIGETENLNSVGQASHNQVISRPLDELQQTLGPSDEELLASLDENNFTLSNEASLESGYYTRSNNFNTASGLPNGNVLQQESKSPLRHSDQQVLPPIEYSDGFLNDFPLEEDFILEEEMKKEMEEVKPVVMNRNIILVTERLPHMSESSFNSSLNGTCEIDNTNERNKPVETTSKQKTFERTVFSGNGNSSFSQHRSRHQTCSSADCSLENPPKERQNNTGLDESRCKSQDNSESRLLNDYPVFFSKVGPEADQQKHDSEIFPYRGAEAHLDLDSPPFTYISILLAKKPETVTKLNVKCFIVTLTGNLTSSNGSWGIKAKISDGSAYLEVDFADDILTSLIGFSVPEMNKLRKDPALHLKLKGGLEKCQKQLIDLCCLMTIEFNPLQFKATVLNLQDVDARHLEQLKKRLNK</sequence>
<dbReference type="PANTHER" id="PTHR14790:SF15">
    <property type="entry name" value="RECQ-MEDIATED GENOME INSTABILITY PROTEIN 1"/>
    <property type="match status" value="1"/>
</dbReference>
<feature type="compositionally biased region" description="Basic and acidic residues" evidence="7">
    <location>
        <begin position="420"/>
        <end position="442"/>
    </location>
</feature>
<evidence type="ECO:0000256" key="1">
    <source>
        <dbReference type="ARBA" id="ARBA00004123"/>
    </source>
</evidence>
<feature type="non-terminal residue" evidence="11">
    <location>
        <position position="620"/>
    </location>
</feature>
<dbReference type="Proteomes" id="UP000611227">
    <property type="component" value="Unassembled WGS sequence"/>
</dbReference>
<organism evidence="11 12">
    <name type="scientific">Ramphastos sulfuratus</name>
    <dbReference type="NCBI Taxonomy" id="322582"/>
    <lineage>
        <taxon>Eukaryota</taxon>
        <taxon>Metazoa</taxon>
        <taxon>Chordata</taxon>
        <taxon>Craniata</taxon>
        <taxon>Vertebrata</taxon>
        <taxon>Euteleostomi</taxon>
        <taxon>Archelosauria</taxon>
        <taxon>Archosauria</taxon>
        <taxon>Dinosauria</taxon>
        <taxon>Saurischia</taxon>
        <taxon>Theropoda</taxon>
        <taxon>Coelurosauria</taxon>
        <taxon>Aves</taxon>
        <taxon>Neognathae</taxon>
        <taxon>Neoaves</taxon>
        <taxon>Telluraves</taxon>
        <taxon>Coraciimorphae</taxon>
        <taxon>Piciformes</taxon>
        <taxon>Ramphastidae</taxon>
        <taxon>Ramphastos</taxon>
    </lineage>
</organism>
<dbReference type="Gene3D" id="2.40.50.770">
    <property type="entry name" value="RecQ-mediated genome instability protein Rmi1, C-terminal domain"/>
    <property type="match status" value="1"/>
</dbReference>
<protein>
    <recommendedName>
        <fullName evidence="3">RecQ-mediated genome instability protein 1</fullName>
    </recommendedName>
</protein>
<dbReference type="PANTHER" id="PTHR14790">
    <property type="entry name" value="RECQ-MEDIATED GENOME INSTABILITY PROTEIN 1 RMI1"/>
    <property type="match status" value="1"/>
</dbReference>
<keyword evidence="5" id="KW-0539">Nucleus</keyword>
<dbReference type="InterPro" id="IPR013894">
    <property type="entry name" value="RMI1_OB"/>
</dbReference>
<accession>A0A852BZ16</accession>
<dbReference type="SMART" id="SM01161">
    <property type="entry name" value="DUF1767"/>
    <property type="match status" value="1"/>
</dbReference>
<dbReference type="FunFam" id="1.10.8.1020:FF:000001">
    <property type="entry name" value="RecQ-mediated genome instability protein 1"/>
    <property type="match status" value="1"/>
</dbReference>
<feature type="region of interest" description="Disordered" evidence="7">
    <location>
        <begin position="355"/>
        <end position="442"/>
    </location>
</feature>
<gene>
    <name evidence="11" type="primary">Rmi1</name>
    <name evidence="11" type="ORF">RAMSUL_R08421</name>
</gene>
<reference evidence="11" key="1">
    <citation type="submission" date="2019-09" db="EMBL/GenBank/DDBJ databases">
        <title>Bird 10,000 Genomes (B10K) Project - Family phase.</title>
        <authorList>
            <person name="Zhang G."/>
        </authorList>
    </citation>
    <scope>NUCLEOTIDE SEQUENCE</scope>
    <source>
        <strain evidence="11">B10K-DU-001-30</strain>
        <tissue evidence="11">Muscle</tissue>
    </source>
</reference>
<dbReference type="EMBL" id="WBNM01012505">
    <property type="protein sequence ID" value="NXP73185.1"/>
    <property type="molecule type" value="Genomic_DNA"/>
</dbReference>